<protein>
    <recommendedName>
        <fullName evidence="6">ATP-grasp domain-containing protein</fullName>
    </recommendedName>
</protein>
<feature type="compositionally biased region" description="Basic and acidic residues" evidence="5">
    <location>
        <begin position="37"/>
        <end position="47"/>
    </location>
</feature>
<evidence type="ECO:0000256" key="3">
    <source>
        <dbReference type="ARBA" id="ARBA00022840"/>
    </source>
</evidence>
<accession>A0AAV9IEM0</accession>
<dbReference type="GO" id="GO:0016874">
    <property type="term" value="F:ligase activity"/>
    <property type="evidence" value="ECO:0007669"/>
    <property type="project" value="UniProtKB-KW"/>
</dbReference>
<dbReference type="Pfam" id="PF13535">
    <property type="entry name" value="ATP-grasp_4"/>
    <property type="match status" value="1"/>
</dbReference>
<dbReference type="PANTHER" id="PTHR43585:SF2">
    <property type="entry name" value="ATP-GRASP ENZYME FSQD"/>
    <property type="match status" value="1"/>
</dbReference>
<evidence type="ECO:0000259" key="6">
    <source>
        <dbReference type="PROSITE" id="PS50975"/>
    </source>
</evidence>
<dbReference type="PROSITE" id="PS50975">
    <property type="entry name" value="ATP_GRASP"/>
    <property type="match status" value="1"/>
</dbReference>
<evidence type="ECO:0000256" key="4">
    <source>
        <dbReference type="PROSITE-ProRule" id="PRU00409"/>
    </source>
</evidence>
<keyword evidence="3 4" id="KW-0067">ATP-binding</keyword>
<dbReference type="InterPro" id="IPR052032">
    <property type="entry name" value="ATP-dep_AA_Ligase"/>
</dbReference>
<dbReference type="Gene3D" id="3.30.470.20">
    <property type="entry name" value="ATP-grasp fold, B domain"/>
    <property type="match status" value="1"/>
</dbReference>
<comment type="caution">
    <text evidence="7">The sequence shown here is derived from an EMBL/GenBank/DDBJ whole genome shotgun (WGS) entry which is preliminary data.</text>
</comment>
<dbReference type="InterPro" id="IPR011761">
    <property type="entry name" value="ATP-grasp"/>
</dbReference>
<proteinExistence type="predicted"/>
<dbReference type="InterPro" id="IPR041472">
    <property type="entry name" value="BL00235/CARNS1_N"/>
</dbReference>
<feature type="domain" description="ATP-grasp" evidence="6">
    <location>
        <begin position="231"/>
        <end position="432"/>
    </location>
</feature>
<evidence type="ECO:0000256" key="2">
    <source>
        <dbReference type="ARBA" id="ARBA00022741"/>
    </source>
</evidence>
<organism evidence="7 8">
    <name type="scientific">Galdieria yellowstonensis</name>
    <dbReference type="NCBI Taxonomy" id="3028027"/>
    <lineage>
        <taxon>Eukaryota</taxon>
        <taxon>Rhodophyta</taxon>
        <taxon>Bangiophyceae</taxon>
        <taxon>Galdieriales</taxon>
        <taxon>Galdieriaceae</taxon>
        <taxon>Galdieria</taxon>
    </lineage>
</organism>
<dbReference type="EMBL" id="JANCYU010000034">
    <property type="protein sequence ID" value="KAK4525882.1"/>
    <property type="molecule type" value="Genomic_DNA"/>
</dbReference>
<keyword evidence="8" id="KW-1185">Reference proteome</keyword>
<dbReference type="Proteomes" id="UP001300502">
    <property type="component" value="Unassembled WGS sequence"/>
</dbReference>
<gene>
    <name evidence="7" type="ORF">GAYE_SCF17G3791</name>
</gene>
<dbReference type="Pfam" id="PF18130">
    <property type="entry name" value="ATPgrasp_N"/>
    <property type="match status" value="1"/>
</dbReference>
<reference evidence="7 8" key="1">
    <citation type="submission" date="2022-07" db="EMBL/GenBank/DDBJ databases">
        <title>Genome-wide signatures of adaptation to extreme environments.</title>
        <authorList>
            <person name="Cho C.H."/>
            <person name="Yoon H.S."/>
        </authorList>
    </citation>
    <scope>NUCLEOTIDE SEQUENCE [LARGE SCALE GENOMIC DNA]</scope>
    <source>
        <strain evidence="7 8">108.79 E11</strain>
    </source>
</reference>
<sequence length="554" mass="62186">MSFSPSSAAGGIDFSLNPRRKPGAQVERIPFLDTDDDVHSSLDDDKSQSLRANFLPPAFSPSQLGAQDDNSADDWQVKELTASSPVFTNLPQIKPSHLLVASEETQKLRRKLLRGAKVLIVQAGYSGKRFIYERLKQLGVELIIMDGPDSWARSLLDQGLIIDYLELDFTDYSTIFERAMRLVRRLDFSLDGVATYYEDAVPLAARIAYELNLMSNPVSACENARNKQKTRSCLKEKGLPVPNFYLIREKKDLYPAAQVVGFPAILKPVYGAASIGVYRVNDLEHLKEEFDQLVPLLDPKKDTIWAQGTEMLLEEYYDGDEFDVDLLLFGGQVVYSSISDNWACCEPWYQETGTNIPSLYPQDKQQQLVEFAKQCTLALGFVLGAFHVEVKYTSRGPRLIEVNARMGGMCVRDANLIAWGVDLVEEHMMACLGIPIRPCIPQKPLAYLAEAAVNAPYSGIIDSDDWLQVLSDDPRTKVLRYLKRKGEIVRGPEDGMPDWIAEIICVSNVSGRDALEYMQAALGEKLRVPITPLEGRKRKNFFLPIHAHPFTLLK</sequence>
<keyword evidence="2 4" id="KW-0547">Nucleotide-binding</keyword>
<keyword evidence="1" id="KW-0436">Ligase</keyword>
<evidence type="ECO:0000256" key="1">
    <source>
        <dbReference type="ARBA" id="ARBA00022598"/>
    </source>
</evidence>
<dbReference type="GO" id="GO:0046872">
    <property type="term" value="F:metal ion binding"/>
    <property type="evidence" value="ECO:0007669"/>
    <property type="project" value="InterPro"/>
</dbReference>
<evidence type="ECO:0000313" key="7">
    <source>
        <dbReference type="EMBL" id="KAK4525882.1"/>
    </source>
</evidence>
<dbReference type="AlphaFoldDB" id="A0AAV9IEM0"/>
<dbReference type="SUPFAM" id="SSF56059">
    <property type="entry name" value="Glutathione synthetase ATP-binding domain-like"/>
    <property type="match status" value="1"/>
</dbReference>
<dbReference type="GO" id="GO:0005524">
    <property type="term" value="F:ATP binding"/>
    <property type="evidence" value="ECO:0007669"/>
    <property type="project" value="UniProtKB-UniRule"/>
</dbReference>
<dbReference type="PANTHER" id="PTHR43585">
    <property type="entry name" value="FUMIPYRROLE BIOSYNTHESIS PROTEIN C"/>
    <property type="match status" value="1"/>
</dbReference>
<feature type="region of interest" description="Disordered" evidence="5">
    <location>
        <begin position="1"/>
        <end position="47"/>
    </location>
</feature>
<evidence type="ECO:0000313" key="8">
    <source>
        <dbReference type="Proteomes" id="UP001300502"/>
    </source>
</evidence>
<evidence type="ECO:0000256" key="5">
    <source>
        <dbReference type="SAM" id="MobiDB-lite"/>
    </source>
</evidence>
<dbReference type="Gene3D" id="3.40.50.20">
    <property type="match status" value="1"/>
</dbReference>
<name>A0AAV9IEM0_9RHOD</name>